<gene>
    <name evidence="1" type="ORF">V0R50_03355</name>
</gene>
<reference evidence="1 2" key="1">
    <citation type="submission" date="2024-01" db="EMBL/GenBank/DDBJ databases">
        <title>Unpublished Manusciprt.</title>
        <authorList>
            <person name="Duman M."/>
            <person name="Valdes E.G."/>
            <person name="Ajmi N."/>
            <person name="Altun S."/>
            <person name="Saticioglu I.B."/>
        </authorList>
    </citation>
    <scope>NUCLEOTIDE SEQUENCE [LARGE SCALE GENOMIC DNA]</scope>
    <source>
        <strain evidence="1 2">148P</strain>
    </source>
</reference>
<dbReference type="EMBL" id="JAZDQJ010000002">
    <property type="protein sequence ID" value="MEE1932248.1"/>
    <property type="molecule type" value="Genomic_DNA"/>
</dbReference>
<protein>
    <submittedName>
        <fullName evidence="1">Uncharacterized protein</fullName>
    </submittedName>
</protein>
<dbReference type="Proteomes" id="UP001335100">
    <property type="component" value="Unassembled WGS sequence"/>
</dbReference>
<keyword evidence="2" id="KW-1185">Reference proteome</keyword>
<sequence>MSSLMPSSKCFYTREMRYRGYDATFKLNWPSVGSPWRAEQRVVIQSKDFGFILIQPVKEGVTLNTLLEVFEARVMAIVDERHFGE</sequence>
<organism evidence="1 2">
    <name type="scientific">Pseudomonas ulcerans</name>
    <dbReference type="NCBI Taxonomy" id="3115852"/>
    <lineage>
        <taxon>Bacteria</taxon>
        <taxon>Pseudomonadati</taxon>
        <taxon>Pseudomonadota</taxon>
        <taxon>Gammaproteobacteria</taxon>
        <taxon>Pseudomonadales</taxon>
        <taxon>Pseudomonadaceae</taxon>
        <taxon>Pseudomonas</taxon>
    </lineage>
</organism>
<comment type="caution">
    <text evidence="1">The sequence shown here is derived from an EMBL/GenBank/DDBJ whole genome shotgun (WGS) entry which is preliminary data.</text>
</comment>
<accession>A0ABU7HL67</accession>
<proteinExistence type="predicted"/>
<evidence type="ECO:0000313" key="2">
    <source>
        <dbReference type="Proteomes" id="UP001335100"/>
    </source>
</evidence>
<evidence type="ECO:0000313" key="1">
    <source>
        <dbReference type="EMBL" id="MEE1932248.1"/>
    </source>
</evidence>
<name>A0ABU7HL67_9PSED</name>
<dbReference type="RefSeq" id="WP_330073200.1">
    <property type="nucleotide sequence ID" value="NZ_JAZDQJ010000002.1"/>
</dbReference>